<dbReference type="PANTHER" id="PTHR42885">
    <property type="entry name" value="HISTIDINOL-PHOSPHATE AMINOTRANSFERASE-RELATED"/>
    <property type="match status" value="1"/>
</dbReference>
<dbReference type="GO" id="GO:0030170">
    <property type="term" value="F:pyridoxal phosphate binding"/>
    <property type="evidence" value="ECO:0007669"/>
    <property type="project" value="InterPro"/>
</dbReference>
<dbReference type="AlphaFoldDB" id="A0A318S5V1"/>
<sequence length="361" mass="40147">MTTRDALAAVREEVRRTPAYPFTRIDVPVKLDQNESPWDFPENLKKLATERAMSRAWNRYPDLNADTLAERIGAYEGWDPRGVVVTPGSNVLIKLLTELGGINRTVLTVKPTFAVYELEAMMLGARLVEVPLHDDFSLDASGLEAELRKGGPGLVYLTQPHAPTGHLDREDDVVRLANAASKAGGWVTVLDEAYYQYSGSDYRELARGHDDRVVLRTFSKAWGLAGLRLGYALTTPAMATELQKLVPAFNVNALTQAVVEVALEHPQYVRERAEATVRERERVLKALEAHPTWVAYPSSTNFFLVRTPNAEEAYKALISKGVLPRRQDKQHLLAGCLRVALGTPEENDRFLEAAMQIQANG</sequence>
<dbReference type="InterPro" id="IPR015421">
    <property type="entry name" value="PyrdxlP-dep_Trfase_major"/>
</dbReference>
<dbReference type="PANTHER" id="PTHR42885:SF2">
    <property type="entry name" value="HISTIDINOL-PHOSPHATE AMINOTRANSFERASE"/>
    <property type="match status" value="1"/>
</dbReference>
<comment type="caution">
    <text evidence="11">The sequence shown here is derived from an EMBL/GenBank/DDBJ whole genome shotgun (WGS) entry which is preliminary data.</text>
</comment>
<feature type="domain" description="Aminotransferase class I/classII large" evidence="10">
    <location>
        <begin position="29"/>
        <end position="353"/>
    </location>
</feature>
<dbReference type="CDD" id="cd00609">
    <property type="entry name" value="AAT_like"/>
    <property type="match status" value="1"/>
</dbReference>
<comment type="pathway">
    <text evidence="9">Amino-acid biosynthesis; L-histidine biosynthesis; L-histidine from 5-phospho-alpha-D-ribose 1-diphosphate: step 7/9.</text>
</comment>
<keyword evidence="6 9" id="KW-0808">Transferase</keyword>
<evidence type="ECO:0000256" key="1">
    <source>
        <dbReference type="ARBA" id="ARBA00001933"/>
    </source>
</evidence>
<dbReference type="OrthoDB" id="9813612at2"/>
<dbReference type="EMBL" id="QJSX01000008">
    <property type="protein sequence ID" value="PYE53522.1"/>
    <property type="molecule type" value="Genomic_DNA"/>
</dbReference>
<gene>
    <name evidence="9" type="primary">hisC</name>
    <name evidence="11" type="ORF">DES52_10851</name>
</gene>
<evidence type="ECO:0000259" key="10">
    <source>
        <dbReference type="Pfam" id="PF00155"/>
    </source>
</evidence>
<dbReference type="GO" id="GO:0004400">
    <property type="term" value="F:histidinol-phosphate transaminase activity"/>
    <property type="evidence" value="ECO:0007669"/>
    <property type="project" value="UniProtKB-UniRule"/>
</dbReference>
<evidence type="ECO:0000256" key="8">
    <source>
        <dbReference type="ARBA" id="ARBA00023102"/>
    </source>
</evidence>
<keyword evidence="12" id="KW-1185">Reference proteome</keyword>
<dbReference type="Gene3D" id="3.90.1150.10">
    <property type="entry name" value="Aspartate Aminotransferase, domain 1"/>
    <property type="match status" value="1"/>
</dbReference>
<dbReference type="UniPathway" id="UPA00031">
    <property type="reaction ID" value="UER00012"/>
</dbReference>
<dbReference type="Pfam" id="PF00155">
    <property type="entry name" value="Aminotran_1_2"/>
    <property type="match status" value="1"/>
</dbReference>
<dbReference type="PROSITE" id="PS00599">
    <property type="entry name" value="AA_TRANSFER_CLASS_2"/>
    <property type="match status" value="1"/>
</dbReference>
<evidence type="ECO:0000256" key="4">
    <source>
        <dbReference type="ARBA" id="ARBA00022576"/>
    </source>
</evidence>
<evidence type="ECO:0000256" key="2">
    <source>
        <dbReference type="ARBA" id="ARBA00007970"/>
    </source>
</evidence>
<dbReference type="InterPro" id="IPR015424">
    <property type="entry name" value="PyrdxlP-dep_Trfase"/>
</dbReference>
<dbReference type="EC" id="2.6.1.9" evidence="9"/>
<feature type="modified residue" description="N6-(pyridoxal phosphate)lysine" evidence="9">
    <location>
        <position position="220"/>
    </location>
</feature>
<evidence type="ECO:0000256" key="5">
    <source>
        <dbReference type="ARBA" id="ARBA00022605"/>
    </source>
</evidence>
<dbReference type="InterPro" id="IPR015422">
    <property type="entry name" value="PyrdxlP-dep_Trfase_small"/>
</dbReference>
<protein>
    <recommendedName>
        <fullName evidence="9">Histidinol-phosphate aminotransferase</fullName>
        <ecNumber evidence="9">2.6.1.9</ecNumber>
    </recommendedName>
    <alternativeName>
        <fullName evidence="9">Imidazole acetol-phosphate transaminase</fullName>
    </alternativeName>
</protein>
<comment type="subunit">
    <text evidence="3 9">Homodimer.</text>
</comment>
<dbReference type="SUPFAM" id="SSF53383">
    <property type="entry name" value="PLP-dependent transferases"/>
    <property type="match status" value="1"/>
</dbReference>
<evidence type="ECO:0000256" key="6">
    <source>
        <dbReference type="ARBA" id="ARBA00022679"/>
    </source>
</evidence>
<organism evidence="11 12">
    <name type="scientific">Deinococcus yavapaiensis KR-236</name>
    <dbReference type="NCBI Taxonomy" id="694435"/>
    <lineage>
        <taxon>Bacteria</taxon>
        <taxon>Thermotogati</taxon>
        <taxon>Deinococcota</taxon>
        <taxon>Deinococci</taxon>
        <taxon>Deinococcales</taxon>
        <taxon>Deinococcaceae</taxon>
        <taxon>Deinococcus</taxon>
    </lineage>
</organism>
<comment type="catalytic activity">
    <reaction evidence="9">
        <text>L-histidinol phosphate + 2-oxoglutarate = 3-(imidazol-4-yl)-2-oxopropyl phosphate + L-glutamate</text>
        <dbReference type="Rhea" id="RHEA:23744"/>
        <dbReference type="ChEBI" id="CHEBI:16810"/>
        <dbReference type="ChEBI" id="CHEBI:29985"/>
        <dbReference type="ChEBI" id="CHEBI:57766"/>
        <dbReference type="ChEBI" id="CHEBI:57980"/>
        <dbReference type="EC" id="2.6.1.9"/>
    </reaction>
</comment>
<accession>A0A318S5V1</accession>
<comment type="similarity">
    <text evidence="2 9">Belongs to the class-II pyridoxal-phosphate-dependent aminotransferase family. Histidinol-phosphate aminotransferase subfamily.</text>
</comment>
<keyword evidence="8 9" id="KW-0368">Histidine biosynthesis</keyword>
<dbReference type="RefSeq" id="WP_110886891.1">
    <property type="nucleotide sequence ID" value="NZ_QJSX01000008.1"/>
</dbReference>
<evidence type="ECO:0000256" key="7">
    <source>
        <dbReference type="ARBA" id="ARBA00022898"/>
    </source>
</evidence>
<evidence type="ECO:0000256" key="9">
    <source>
        <dbReference type="HAMAP-Rule" id="MF_01023"/>
    </source>
</evidence>
<evidence type="ECO:0000256" key="3">
    <source>
        <dbReference type="ARBA" id="ARBA00011738"/>
    </source>
</evidence>
<dbReference type="Gene3D" id="3.40.640.10">
    <property type="entry name" value="Type I PLP-dependent aspartate aminotransferase-like (Major domain)"/>
    <property type="match status" value="1"/>
</dbReference>
<evidence type="ECO:0000313" key="11">
    <source>
        <dbReference type="EMBL" id="PYE53522.1"/>
    </source>
</evidence>
<reference evidence="11 12" key="1">
    <citation type="submission" date="2018-06" db="EMBL/GenBank/DDBJ databases">
        <title>Genomic Encyclopedia of Type Strains, Phase IV (KMG-IV): sequencing the most valuable type-strain genomes for metagenomic binning, comparative biology and taxonomic classification.</title>
        <authorList>
            <person name="Goeker M."/>
        </authorList>
    </citation>
    <scope>NUCLEOTIDE SEQUENCE [LARGE SCALE GENOMIC DNA]</scope>
    <source>
        <strain evidence="11 12">DSM 18048</strain>
    </source>
</reference>
<proteinExistence type="inferred from homology"/>
<keyword evidence="4 9" id="KW-0032">Aminotransferase</keyword>
<evidence type="ECO:0000313" key="12">
    <source>
        <dbReference type="Proteomes" id="UP000248326"/>
    </source>
</evidence>
<dbReference type="Proteomes" id="UP000248326">
    <property type="component" value="Unassembled WGS sequence"/>
</dbReference>
<dbReference type="InterPro" id="IPR004839">
    <property type="entry name" value="Aminotransferase_I/II_large"/>
</dbReference>
<dbReference type="InterPro" id="IPR005861">
    <property type="entry name" value="HisP_aminotrans"/>
</dbReference>
<dbReference type="GO" id="GO:0000105">
    <property type="term" value="P:L-histidine biosynthetic process"/>
    <property type="evidence" value="ECO:0007669"/>
    <property type="project" value="UniProtKB-UniRule"/>
</dbReference>
<comment type="cofactor">
    <cofactor evidence="1 9">
        <name>pyridoxal 5'-phosphate</name>
        <dbReference type="ChEBI" id="CHEBI:597326"/>
    </cofactor>
</comment>
<name>A0A318S5V1_9DEIO</name>
<keyword evidence="5 9" id="KW-0028">Amino-acid biosynthesis</keyword>
<dbReference type="HAMAP" id="MF_01023">
    <property type="entry name" value="HisC_aminotrans_2"/>
    <property type="match status" value="1"/>
</dbReference>
<dbReference type="InterPro" id="IPR001917">
    <property type="entry name" value="Aminotrans_II_pyridoxalP_BS"/>
</dbReference>
<keyword evidence="7 9" id="KW-0663">Pyridoxal phosphate</keyword>